<feature type="transmembrane region" description="Helical" evidence="8">
    <location>
        <begin position="358"/>
        <end position="378"/>
    </location>
</feature>
<evidence type="ECO:0000256" key="2">
    <source>
        <dbReference type="ARBA" id="ARBA00022676"/>
    </source>
</evidence>
<feature type="transmembrane region" description="Helical" evidence="8">
    <location>
        <begin position="247"/>
        <end position="274"/>
    </location>
</feature>
<comment type="similarity">
    <text evidence="7">Belongs to the MptA/B family.</text>
</comment>
<evidence type="ECO:0000256" key="5">
    <source>
        <dbReference type="ARBA" id="ARBA00022989"/>
    </source>
</evidence>
<evidence type="ECO:0000256" key="8">
    <source>
        <dbReference type="SAM" id="Phobius"/>
    </source>
</evidence>
<keyword evidence="6 8" id="KW-0472">Membrane</keyword>
<dbReference type="InterPro" id="IPR049829">
    <property type="entry name" value="MptA/B-like"/>
</dbReference>
<evidence type="ECO:0000256" key="3">
    <source>
        <dbReference type="ARBA" id="ARBA00022679"/>
    </source>
</evidence>
<feature type="transmembrane region" description="Helical" evidence="8">
    <location>
        <begin position="82"/>
        <end position="98"/>
    </location>
</feature>
<comment type="subcellular location">
    <subcellularLocation>
        <location evidence="1">Membrane</location>
        <topology evidence="1">Multi-pass membrane protein</topology>
    </subcellularLocation>
</comment>
<evidence type="ECO:0000256" key="6">
    <source>
        <dbReference type="ARBA" id="ARBA00023136"/>
    </source>
</evidence>
<reference evidence="10" key="1">
    <citation type="journal article" date="2019" name="Int. J. Syst. Evol. Microbiol.">
        <title>The Global Catalogue of Microorganisms (GCM) 10K type strain sequencing project: providing services to taxonomists for standard genome sequencing and annotation.</title>
        <authorList>
            <consortium name="The Broad Institute Genomics Platform"/>
            <consortium name="The Broad Institute Genome Sequencing Center for Infectious Disease"/>
            <person name="Wu L."/>
            <person name="Ma J."/>
        </authorList>
    </citation>
    <scope>NUCLEOTIDE SEQUENCE [LARGE SCALE GENOMIC DNA]</scope>
    <source>
        <strain evidence="10">CGMCC 1.10698</strain>
    </source>
</reference>
<dbReference type="Pfam" id="PF26314">
    <property type="entry name" value="MptA_B_family"/>
    <property type="match status" value="1"/>
</dbReference>
<sequence length="515" mass="55495">MTHHPKGDPHQFDAGRRLPVSALPRAAASVVVKGYRPWIALLEGFVGSLFVLVGSVGVGWIANGSPMIRHPLVIALRTQGNGVMISTILLTLGVMVLLRSWLRLGQRLAGWGPGSLGQVVRAICLWGAPLILTVPIFSRDVYAYTGQGRLMAENMNPYVQGISALNNWFMLGTDPSWAENRTPYGPLFLWLSRGVVGLTGAQPDYSVLLFRLLACVGVALCVYYLPKLAQLHGINGARALWLTAANPLFLISFIASAHNDALMVGLAVAGTYFAAVKRPLLGIVLVTASIAVKPITIVLLPFIGLLWAGSKAGWGRKFACWAATLGISTALLFLGGLPHGLGFGWTWALLDGTPGYTGYSPSGFGGQMVGGFASAVGLDGSFVESGFRTLLTVASMFLAAWLVLFGDPKRVVRRMAYAFAAVVLLAPIIQPWYVLWFLPFLAATGIRNNWQVKVLYVVVGFFVVFGAQDQVFVWNFVSLPVPARALSYGVALGAVAYLLLLDVHTRKLLFNRRKG</sequence>
<evidence type="ECO:0000313" key="9">
    <source>
        <dbReference type="EMBL" id="MFC4265903.1"/>
    </source>
</evidence>
<evidence type="ECO:0000256" key="1">
    <source>
        <dbReference type="ARBA" id="ARBA00004141"/>
    </source>
</evidence>
<dbReference type="EMBL" id="JBHSCQ010000013">
    <property type="protein sequence ID" value="MFC4265903.1"/>
    <property type="molecule type" value="Genomic_DNA"/>
</dbReference>
<keyword evidence="10" id="KW-1185">Reference proteome</keyword>
<keyword evidence="3" id="KW-0808">Transferase</keyword>
<feature type="transmembrane region" description="Helical" evidence="8">
    <location>
        <begin position="454"/>
        <end position="473"/>
    </location>
</feature>
<evidence type="ECO:0000256" key="4">
    <source>
        <dbReference type="ARBA" id="ARBA00022692"/>
    </source>
</evidence>
<keyword evidence="4 8" id="KW-0812">Transmembrane</keyword>
<feature type="transmembrane region" description="Helical" evidence="8">
    <location>
        <begin position="485"/>
        <end position="503"/>
    </location>
</feature>
<feature type="transmembrane region" description="Helical" evidence="8">
    <location>
        <begin position="280"/>
        <end position="306"/>
    </location>
</feature>
<evidence type="ECO:0000313" key="10">
    <source>
        <dbReference type="Proteomes" id="UP001595773"/>
    </source>
</evidence>
<comment type="caution">
    <text evidence="9">The sequence shown here is derived from an EMBL/GenBank/DDBJ whole genome shotgun (WGS) entry which is preliminary data.</text>
</comment>
<evidence type="ECO:0000256" key="7">
    <source>
        <dbReference type="ARBA" id="ARBA00043987"/>
    </source>
</evidence>
<feature type="transmembrane region" description="Helical" evidence="8">
    <location>
        <begin position="208"/>
        <end position="226"/>
    </location>
</feature>
<dbReference type="GO" id="GO:0016757">
    <property type="term" value="F:glycosyltransferase activity"/>
    <property type="evidence" value="ECO:0007669"/>
    <property type="project" value="UniProtKB-KW"/>
</dbReference>
<feature type="transmembrane region" description="Helical" evidence="8">
    <location>
        <begin position="38"/>
        <end position="62"/>
    </location>
</feature>
<feature type="transmembrane region" description="Helical" evidence="8">
    <location>
        <begin position="416"/>
        <end position="442"/>
    </location>
</feature>
<dbReference type="Proteomes" id="UP001595773">
    <property type="component" value="Unassembled WGS sequence"/>
</dbReference>
<organism evidence="9 10">
    <name type="scientific">Arthrobacter cryoconiti</name>
    <dbReference type="NCBI Taxonomy" id="748907"/>
    <lineage>
        <taxon>Bacteria</taxon>
        <taxon>Bacillati</taxon>
        <taxon>Actinomycetota</taxon>
        <taxon>Actinomycetes</taxon>
        <taxon>Micrococcales</taxon>
        <taxon>Micrococcaceae</taxon>
        <taxon>Arthrobacter</taxon>
    </lineage>
</organism>
<feature type="transmembrane region" description="Helical" evidence="8">
    <location>
        <begin position="385"/>
        <end position="404"/>
    </location>
</feature>
<proteinExistence type="inferred from homology"/>
<keyword evidence="5 8" id="KW-1133">Transmembrane helix</keyword>
<accession>A0ABV8R3D4</accession>
<feature type="transmembrane region" description="Helical" evidence="8">
    <location>
        <begin position="119"/>
        <end position="137"/>
    </location>
</feature>
<keyword evidence="2 9" id="KW-0328">Glycosyltransferase</keyword>
<protein>
    <submittedName>
        <fullName evidence="9">Polyprenol phosphomannose-dependent alpha 1,6 mannosyltransferase MptB</fullName>
    </submittedName>
</protein>
<gene>
    <name evidence="9" type="primary">mptB</name>
    <name evidence="9" type="ORF">ACFOW9_09865</name>
</gene>
<name>A0ABV8R3D4_9MICC</name>
<dbReference type="NCBIfam" id="NF038066">
    <property type="entry name" value="MptB"/>
    <property type="match status" value="1"/>
</dbReference>
<feature type="transmembrane region" description="Helical" evidence="8">
    <location>
        <begin position="318"/>
        <end position="338"/>
    </location>
</feature>
<dbReference type="RefSeq" id="WP_230068789.1">
    <property type="nucleotide sequence ID" value="NZ_BAABLL010000016.1"/>
</dbReference>